<keyword evidence="2" id="KW-1185">Reference proteome</keyword>
<dbReference type="Proteomes" id="UP000801492">
    <property type="component" value="Unassembled WGS sequence"/>
</dbReference>
<dbReference type="InterPro" id="IPR010512">
    <property type="entry name" value="DUF1091"/>
</dbReference>
<evidence type="ECO:0000313" key="2">
    <source>
        <dbReference type="Proteomes" id="UP000801492"/>
    </source>
</evidence>
<evidence type="ECO:0000313" key="1">
    <source>
        <dbReference type="EMBL" id="KAF2901217.1"/>
    </source>
</evidence>
<accession>A0A8K0DCU7</accession>
<gene>
    <name evidence="1" type="ORF">ILUMI_04968</name>
</gene>
<dbReference type="Pfam" id="PF06477">
    <property type="entry name" value="DUF1091"/>
    <property type="match status" value="1"/>
</dbReference>
<name>A0A8K0DCU7_IGNLU</name>
<protein>
    <submittedName>
        <fullName evidence="1">Uncharacterized protein</fullName>
    </submittedName>
</protein>
<proteinExistence type="predicted"/>
<organism evidence="1 2">
    <name type="scientific">Ignelater luminosus</name>
    <name type="common">Cucubano</name>
    <name type="synonym">Pyrophorus luminosus</name>
    <dbReference type="NCBI Taxonomy" id="2038154"/>
    <lineage>
        <taxon>Eukaryota</taxon>
        <taxon>Metazoa</taxon>
        <taxon>Ecdysozoa</taxon>
        <taxon>Arthropoda</taxon>
        <taxon>Hexapoda</taxon>
        <taxon>Insecta</taxon>
        <taxon>Pterygota</taxon>
        <taxon>Neoptera</taxon>
        <taxon>Endopterygota</taxon>
        <taxon>Coleoptera</taxon>
        <taxon>Polyphaga</taxon>
        <taxon>Elateriformia</taxon>
        <taxon>Elateroidea</taxon>
        <taxon>Elateridae</taxon>
        <taxon>Agrypninae</taxon>
        <taxon>Pyrophorini</taxon>
        <taxon>Ignelater</taxon>
    </lineage>
</organism>
<sequence length="107" mass="12771">MMSNEYRFFPVTVKVNICAEYTKNTFGARDLMSKMSNFKPCELKKGTYYIKNGMPDFSKFPPQMPRGQYKAVGTFTYRSYPFYVLEFYGKIKDKPVDWKKIPQRIWD</sequence>
<dbReference type="OrthoDB" id="6664138at2759"/>
<reference evidence="1" key="1">
    <citation type="submission" date="2019-08" db="EMBL/GenBank/DDBJ databases">
        <title>The genome of the North American firefly Photinus pyralis.</title>
        <authorList>
            <consortium name="Photinus pyralis genome working group"/>
            <person name="Fallon T.R."/>
            <person name="Sander Lower S.E."/>
            <person name="Weng J.-K."/>
        </authorList>
    </citation>
    <scope>NUCLEOTIDE SEQUENCE</scope>
    <source>
        <strain evidence="1">TRF0915ILg1</strain>
        <tissue evidence="1">Whole body</tissue>
    </source>
</reference>
<dbReference type="EMBL" id="VTPC01001782">
    <property type="protein sequence ID" value="KAF2901217.1"/>
    <property type="molecule type" value="Genomic_DNA"/>
</dbReference>
<dbReference type="AlphaFoldDB" id="A0A8K0DCU7"/>
<comment type="caution">
    <text evidence="1">The sequence shown here is derived from an EMBL/GenBank/DDBJ whole genome shotgun (WGS) entry which is preliminary data.</text>
</comment>